<organism evidence="1 2">
    <name type="scientific">Trichormus variabilis NIES-23</name>
    <dbReference type="NCBI Taxonomy" id="1973479"/>
    <lineage>
        <taxon>Bacteria</taxon>
        <taxon>Bacillati</taxon>
        <taxon>Cyanobacteriota</taxon>
        <taxon>Cyanophyceae</taxon>
        <taxon>Nostocales</taxon>
        <taxon>Nostocaceae</taxon>
        <taxon>Trichormus</taxon>
    </lineage>
</organism>
<dbReference type="Proteomes" id="UP000217507">
    <property type="component" value="Chromosome"/>
</dbReference>
<sequence length="214" mass="24581">MTNDQRPIKCVLMSKVYTTEELIQILAAERLACLKGERLKLEVTVSGNPIIDQFIRTDGLQKFTAYQDFKNAIHDYQRDYQISGIVWKEISVKGKILRYPEVDTQLIALSSDLEILQAAKNHILEFWYAVSAGMDLYLSFNINKQHQLIFMSDVERIVQRTEWATLWKSESSNFLEIVLQLGWGKPEEASYKRGRPNSGSEFIHAVNPGNRPIG</sequence>
<gene>
    <name evidence="1" type="ORF">NIES23_11220</name>
</gene>
<reference evidence="1 2" key="1">
    <citation type="submission" date="2017-06" db="EMBL/GenBank/DDBJ databases">
        <title>Genome sequencing of cyanobaciteial culture collection at National Institute for Environmental Studies (NIES).</title>
        <authorList>
            <person name="Hirose Y."/>
            <person name="Shimura Y."/>
            <person name="Fujisawa T."/>
            <person name="Nakamura Y."/>
            <person name="Kawachi M."/>
        </authorList>
    </citation>
    <scope>NUCLEOTIDE SEQUENCE [LARGE SCALE GENOMIC DNA]</scope>
    <source>
        <strain evidence="1 2">NIES-23</strain>
    </source>
</reference>
<dbReference type="AlphaFoldDB" id="A0A1Z4KH76"/>
<dbReference type="EMBL" id="AP018216">
    <property type="protein sequence ID" value="BAY68336.1"/>
    <property type="molecule type" value="Genomic_DNA"/>
</dbReference>
<proteinExistence type="predicted"/>
<evidence type="ECO:0000313" key="1">
    <source>
        <dbReference type="EMBL" id="BAY68336.1"/>
    </source>
</evidence>
<accession>A0A1Z4KH76</accession>
<protein>
    <submittedName>
        <fullName evidence="1">Uncharacterized protein</fullName>
    </submittedName>
</protein>
<name>A0A1Z4KH76_ANAVA</name>
<evidence type="ECO:0000313" key="2">
    <source>
        <dbReference type="Proteomes" id="UP000217507"/>
    </source>
</evidence>